<keyword evidence="3 7" id="KW-0479">Metal-binding</keyword>
<sequence length="332" mass="38200">MVEATEQRLSTWPDGETRDMESEMQDLTLEILFATLFGRTLSPGEGENLREASDGLNRWFTPTSWLMPPWVPTPARREFSESSERLRTEVDRLLAEQAYGSQQTDDDRPNGLIAMLQQAREASGEDHMSKDEVEDQMLTMIFAGYETTAAALAFAWFSLATNPEIRREFHDELDTVLDGDLPCPKNVDDLELTNRIVKETLRLYPPVHTIPRQTTEPVEVDGYRIPGDEQVHLSVIALHRDERYYDEPKSFRPDRWTGNFEEELDEYAYVPFGGGRRTCIGRDFALLEATLVLARIGQNYQFDWMGEDTNITIEPEITTQTKNGLPMRIRKR</sequence>
<dbReference type="Gene3D" id="1.10.630.10">
    <property type="entry name" value="Cytochrome P450"/>
    <property type="match status" value="1"/>
</dbReference>
<keyword evidence="2 7" id="KW-0349">Heme</keyword>
<dbReference type="Proteomes" id="UP000011669">
    <property type="component" value="Unassembled WGS sequence"/>
</dbReference>
<comment type="caution">
    <text evidence="8">The sequence shown here is derived from an EMBL/GenBank/DDBJ whole genome shotgun (WGS) entry which is preliminary data.</text>
</comment>
<name>M0MCU5_9EURY</name>
<dbReference type="InterPro" id="IPR001128">
    <property type="entry name" value="Cyt_P450"/>
</dbReference>
<evidence type="ECO:0000256" key="4">
    <source>
        <dbReference type="ARBA" id="ARBA00023002"/>
    </source>
</evidence>
<keyword evidence="6 7" id="KW-0503">Monooxygenase</keyword>
<keyword evidence="9" id="KW-1185">Reference proteome</keyword>
<dbReference type="InterPro" id="IPR002401">
    <property type="entry name" value="Cyt_P450_E_grp-I"/>
</dbReference>
<dbReference type="STRING" id="1227455.C449_13342"/>
<dbReference type="InParanoid" id="M0MCU5"/>
<evidence type="ECO:0000256" key="1">
    <source>
        <dbReference type="ARBA" id="ARBA00010617"/>
    </source>
</evidence>
<dbReference type="AlphaFoldDB" id="M0MCU5"/>
<dbReference type="SUPFAM" id="SSF48264">
    <property type="entry name" value="Cytochrome P450"/>
    <property type="match status" value="1"/>
</dbReference>
<dbReference type="PRINTS" id="PR00463">
    <property type="entry name" value="EP450I"/>
</dbReference>
<evidence type="ECO:0000256" key="5">
    <source>
        <dbReference type="ARBA" id="ARBA00023004"/>
    </source>
</evidence>
<gene>
    <name evidence="8" type="ORF">C449_13342</name>
</gene>
<dbReference type="EMBL" id="AOMD01000029">
    <property type="protein sequence ID" value="EMA43546.1"/>
    <property type="molecule type" value="Genomic_DNA"/>
</dbReference>
<keyword evidence="4 7" id="KW-0560">Oxidoreductase</keyword>
<protein>
    <submittedName>
        <fullName evidence="8">Cytochrome P450</fullName>
    </submittedName>
</protein>
<evidence type="ECO:0000256" key="2">
    <source>
        <dbReference type="ARBA" id="ARBA00022617"/>
    </source>
</evidence>
<proteinExistence type="inferred from homology"/>
<evidence type="ECO:0000313" key="8">
    <source>
        <dbReference type="EMBL" id="EMA43546.1"/>
    </source>
</evidence>
<dbReference type="PANTHER" id="PTHR24291:SF50">
    <property type="entry name" value="BIFUNCTIONAL ALBAFLAVENONE MONOOXYGENASE_TERPENE SYNTHASE"/>
    <property type="match status" value="1"/>
</dbReference>
<dbReference type="InterPro" id="IPR036396">
    <property type="entry name" value="Cyt_P450_sf"/>
</dbReference>
<dbReference type="PRINTS" id="PR00385">
    <property type="entry name" value="P450"/>
</dbReference>
<evidence type="ECO:0000256" key="7">
    <source>
        <dbReference type="RuleBase" id="RU000461"/>
    </source>
</evidence>
<dbReference type="GO" id="GO:0005506">
    <property type="term" value="F:iron ion binding"/>
    <property type="evidence" value="ECO:0007669"/>
    <property type="project" value="InterPro"/>
</dbReference>
<evidence type="ECO:0000313" key="9">
    <source>
        <dbReference type="Proteomes" id="UP000011669"/>
    </source>
</evidence>
<evidence type="ECO:0000256" key="3">
    <source>
        <dbReference type="ARBA" id="ARBA00022723"/>
    </source>
</evidence>
<dbReference type="PANTHER" id="PTHR24291">
    <property type="entry name" value="CYTOCHROME P450 FAMILY 4"/>
    <property type="match status" value="1"/>
</dbReference>
<dbReference type="PATRIC" id="fig|1227455.4.peg.2723"/>
<dbReference type="Pfam" id="PF00067">
    <property type="entry name" value="p450"/>
    <property type="match status" value="1"/>
</dbReference>
<accession>M0MCU5</accession>
<dbReference type="GO" id="GO:0020037">
    <property type="term" value="F:heme binding"/>
    <property type="evidence" value="ECO:0007669"/>
    <property type="project" value="InterPro"/>
</dbReference>
<organism evidence="8 9">
    <name type="scientific">Halococcus saccharolyticus DSM 5350</name>
    <dbReference type="NCBI Taxonomy" id="1227455"/>
    <lineage>
        <taxon>Archaea</taxon>
        <taxon>Methanobacteriati</taxon>
        <taxon>Methanobacteriota</taxon>
        <taxon>Stenosarchaea group</taxon>
        <taxon>Halobacteria</taxon>
        <taxon>Halobacteriales</taxon>
        <taxon>Halococcaceae</taxon>
        <taxon>Halococcus</taxon>
    </lineage>
</organism>
<keyword evidence="5 7" id="KW-0408">Iron</keyword>
<evidence type="ECO:0000256" key="6">
    <source>
        <dbReference type="ARBA" id="ARBA00023033"/>
    </source>
</evidence>
<comment type="similarity">
    <text evidence="1 7">Belongs to the cytochrome P450 family.</text>
</comment>
<dbReference type="GO" id="GO:0016705">
    <property type="term" value="F:oxidoreductase activity, acting on paired donors, with incorporation or reduction of molecular oxygen"/>
    <property type="evidence" value="ECO:0007669"/>
    <property type="project" value="InterPro"/>
</dbReference>
<reference evidence="8 9" key="1">
    <citation type="journal article" date="2014" name="PLoS Genet.">
        <title>Phylogenetically driven sequencing of extremely halophilic archaea reveals strategies for static and dynamic osmo-response.</title>
        <authorList>
            <person name="Becker E.A."/>
            <person name="Seitzer P.M."/>
            <person name="Tritt A."/>
            <person name="Larsen D."/>
            <person name="Krusor M."/>
            <person name="Yao A.I."/>
            <person name="Wu D."/>
            <person name="Madern D."/>
            <person name="Eisen J.A."/>
            <person name="Darling A.E."/>
            <person name="Facciotti M.T."/>
        </authorList>
    </citation>
    <scope>NUCLEOTIDE SEQUENCE [LARGE SCALE GENOMIC DNA]</scope>
    <source>
        <strain evidence="8 9">DSM 5350</strain>
    </source>
</reference>
<dbReference type="GO" id="GO:0004497">
    <property type="term" value="F:monooxygenase activity"/>
    <property type="evidence" value="ECO:0007669"/>
    <property type="project" value="UniProtKB-KW"/>
</dbReference>
<dbReference type="InterPro" id="IPR017972">
    <property type="entry name" value="Cyt_P450_CS"/>
</dbReference>
<dbReference type="PROSITE" id="PS00086">
    <property type="entry name" value="CYTOCHROME_P450"/>
    <property type="match status" value="1"/>
</dbReference>
<dbReference type="InterPro" id="IPR050196">
    <property type="entry name" value="Cytochrome_P450_Monoox"/>
</dbReference>